<keyword evidence="2" id="KW-1185">Reference proteome</keyword>
<evidence type="ECO:0008006" key="3">
    <source>
        <dbReference type="Google" id="ProtNLM"/>
    </source>
</evidence>
<dbReference type="AlphaFoldDB" id="A0A814SBA8"/>
<dbReference type="OrthoDB" id="5987462at2759"/>
<protein>
    <recommendedName>
        <fullName evidence="3">MULE transposase domain-containing protein</fullName>
    </recommendedName>
</protein>
<proteinExistence type="predicted"/>
<feature type="non-terminal residue" evidence="1">
    <location>
        <position position="403"/>
    </location>
</feature>
<evidence type="ECO:0000313" key="1">
    <source>
        <dbReference type="EMBL" id="CAF1145133.1"/>
    </source>
</evidence>
<evidence type="ECO:0000313" key="2">
    <source>
        <dbReference type="Proteomes" id="UP000663879"/>
    </source>
</evidence>
<gene>
    <name evidence="1" type="ORF">OXX778_LOCUS23066</name>
</gene>
<organism evidence="1 2">
    <name type="scientific">Brachionus calyciflorus</name>
    <dbReference type="NCBI Taxonomy" id="104777"/>
    <lineage>
        <taxon>Eukaryota</taxon>
        <taxon>Metazoa</taxon>
        <taxon>Spiralia</taxon>
        <taxon>Gnathifera</taxon>
        <taxon>Rotifera</taxon>
        <taxon>Eurotatoria</taxon>
        <taxon>Monogononta</taxon>
        <taxon>Pseudotrocha</taxon>
        <taxon>Ploima</taxon>
        <taxon>Brachionidae</taxon>
        <taxon>Brachionus</taxon>
    </lineage>
</organism>
<name>A0A814SBA8_9BILA</name>
<dbReference type="Proteomes" id="UP000663879">
    <property type="component" value="Unassembled WGS sequence"/>
</dbReference>
<dbReference type="EMBL" id="CAJNOC010011014">
    <property type="protein sequence ID" value="CAF1145133.1"/>
    <property type="molecule type" value="Genomic_DNA"/>
</dbReference>
<sequence>KSVNCDSKFVIDLNEFNLDAVLKDDYGPYRPYGNKKLLFDIKIRDKKYSFKNLTKVPKKSWPEDSHVYEIERIYFKCKANILFTRKSLRVADLKDLKSFQKLFLGYVWEEKINEWDKSIKIKPHGNCTKSVNEFIPLEKKTLIGIKNESVKAGSSSIKYFDMISNKTSDSLSQIPRSINQLYMHKYLELKAKKKNVKTHDEYSDALINRKKSDFVRHIDFGYNRLECVLFTEQQYNDLIRFCTSYRNFSIVNIDTTFNLGQYYVTYLTYRNISLKIQATETHPVFIGPILIHLHRDKEAYLSFAMQLQKFDILNKNRLNDITCFITDDDAAIRSAFKTVFKNSEFMLCCNHLRKDFLKIMNQFKVPEESKNEIIFKMFGSQNNRTESLIGSKDKQDFEEKSNS</sequence>
<accession>A0A814SBA8</accession>
<feature type="non-terminal residue" evidence="1">
    <location>
        <position position="1"/>
    </location>
</feature>
<reference evidence="1" key="1">
    <citation type="submission" date="2021-02" db="EMBL/GenBank/DDBJ databases">
        <authorList>
            <person name="Nowell W R."/>
        </authorList>
    </citation>
    <scope>NUCLEOTIDE SEQUENCE</scope>
    <source>
        <strain evidence="1">Ploen Becks lab</strain>
    </source>
</reference>
<comment type="caution">
    <text evidence="1">The sequence shown here is derived from an EMBL/GenBank/DDBJ whole genome shotgun (WGS) entry which is preliminary data.</text>
</comment>